<sequence length="329" mass="38399">MATINGAIRSYAAAVRRVEREQQRQAREAAKRFKALQKQQEIENAEQAVFDWNNYVETIQSVHKNCTEPINWKEIENTQNPIEPEHKSINETNIQNKLEAFKPSFFDKLFGSDKKKIEQLNKQLEQAKVTDKEEYDILHDNYLVELKNWQELQDINFGIKQKEIESYKKAIEYFEPFSDIGELGSQISLKFNKNNIDVDLHVNSLDVIPDYELRQTSTGKLSRKNMPKSRFNELYQDHICSASMRVAREVFAYLPIQYARINALSKIINKKTGHLEEQPILSVMFVPETIESLNLEMIDPSDSMQNFVHNMNFSKTKGFSIVEKVELEN</sequence>
<dbReference type="AlphaFoldDB" id="A0A2Z4LRH7"/>
<accession>A0A2Z4LRH7</accession>
<name>A0A2Z4LRH7_9FLAO</name>
<evidence type="ECO:0000313" key="1">
    <source>
        <dbReference type="EMBL" id="AWX44511.1"/>
    </source>
</evidence>
<dbReference type="KEGG" id="spon:HME9304_01514"/>
<evidence type="ECO:0000313" key="2">
    <source>
        <dbReference type="Proteomes" id="UP000248536"/>
    </source>
</evidence>
<gene>
    <name evidence="1" type="ORF">HME9304_01514</name>
</gene>
<dbReference type="EMBL" id="CP030104">
    <property type="protein sequence ID" value="AWX44511.1"/>
    <property type="molecule type" value="Genomic_DNA"/>
</dbReference>
<proteinExistence type="predicted"/>
<protein>
    <recommendedName>
        <fullName evidence="3">Restriction endonuclease</fullName>
    </recommendedName>
</protein>
<evidence type="ECO:0008006" key="3">
    <source>
        <dbReference type="Google" id="ProtNLM"/>
    </source>
</evidence>
<dbReference type="RefSeq" id="WP_112377980.1">
    <property type="nucleotide sequence ID" value="NZ_CP030104.1"/>
</dbReference>
<organism evidence="1 2">
    <name type="scientific">Flagellimonas maritima</name>
    <dbReference type="NCBI Taxonomy" id="1383885"/>
    <lineage>
        <taxon>Bacteria</taxon>
        <taxon>Pseudomonadati</taxon>
        <taxon>Bacteroidota</taxon>
        <taxon>Flavobacteriia</taxon>
        <taxon>Flavobacteriales</taxon>
        <taxon>Flavobacteriaceae</taxon>
        <taxon>Flagellimonas</taxon>
    </lineage>
</organism>
<dbReference type="OrthoDB" id="983149at2"/>
<keyword evidence="2" id="KW-1185">Reference proteome</keyword>
<reference evidence="1 2" key="1">
    <citation type="submission" date="2018-06" db="EMBL/GenBank/DDBJ databases">
        <title>Spongiibacterium sp. HME9304 Genome sequencing and assembly.</title>
        <authorList>
            <person name="Kang H."/>
            <person name="Kim H."/>
            <person name="Joh K."/>
        </authorList>
    </citation>
    <scope>NUCLEOTIDE SEQUENCE [LARGE SCALE GENOMIC DNA]</scope>
    <source>
        <strain evidence="1 2">HME9304</strain>
    </source>
</reference>
<dbReference type="Proteomes" id="UP000248536">
    <property type="component" value="Chromosome"/>
</dbReference>